<accession>A0A8J2VU03</accession>
<dbReference type="AlphaFoldDB" id="A0A8J2VU03"/>
<proteinExistence type="predicted"/>
<reference evidence="2" key="1">
    <citation type="submission" date="2021-09" db="EMBL/GenBank/DDBJ databases">
        <authorList>
            <person name="Martin H S."/>
        </authorList>
    </citation>
    <scope>NUCLEOTIDE SEQUENCE</scope>
</reference>
<gene>
    <name evidence="2" type="ORF">DCHRY22_LOCUS9915</name>
</gene>
<feature type="chain" id="PRO_5035197097" evidence="1">
    <location>
        <begin position="18"/>
        <end position="135"/>
    </location>
</feature>
<dbReference type="Proteomes" id="UP000789524">
    <property type="component" value="Unassembled WGS sequence"/>
</dbReference>
<protein>
    <submittedName>
        <fullName evidence="2">(African queen) hypothetical protein</fullName>
    </submittedName>
</protein>
<feature type="signal peptide" evidence="1">
    <location>
        <begin position="1"/>
        <end position="17"/>
    </location>
</feature>
<comment type="caution">
    <text evidence="2">The sequence shown here is derived from an EMBL/GenBank/DDBJ whole genome shotgun (WGS) entry which is preliminary data.</text>
</comment>
<organism evidence="2 3">
    <name type="scientific">Danaus chrysippus</name>
    <name type="common">African queen</name>
    <dbReference type="NCBI Taxonomy" id="151541"/>
    <lineage>
        <taxon>Eukaryota</taxon>
        <taxon>Metazoa</taxon>
        <taxon>Ecdysozoa</taxon>
        <taxon>Arthropoda</taxon>
        <taxon>Hexapoda</taxon>
        <taxon>Insecta</taxon>
        <taxon>Pterygota</taxon>
        <taxon>Neoptera</taxon>
        <taxon>Endopterygota</taxon>
        <taxon>Lepidoptera</taxon>
        <taxon>Glossata</taxon>
        <taxon>Ditrysia</taxon>
        <taxon>Papilionoidea</taxon>
        <taxon>Nymphalidae</taxon>
        <taxon>Danainae</taxon>
        <taxon>Danaini</taxon>
        <taxon>Danaina</taxon>
        <taxon>Danaus</taxon>
        <taxon>Anosia</taxon>
    </lineage>
</organism>
<evidence type="ECO:0000313" key="2">
    <source>
        <dbReference type="EMBL" id="CAG9571829.1"/>
    </source>
</evidence>
<keyword evidence="1" id="KW-0732">Signal</keyword>
<keyword evidence="3" id="KW-1185">Reference proteome</keyword>
<dbReference type="EMBL" id="CAKASE010000067">
    <property type="protein sequence ID" value="CAG9571829.1"/>
    <property type="molecule type" value="Genomic_DNA"/>
</dbReference>
<dbReference type="OrthoDB" id="6926101at2759"/>
<sequence length="135" mass="15209">MKRTIRLLILCLTTVLAATDTKQDAPLSRISTPDKKAHLLNSIANNNFYSTTANNSAMPTENDVIIQQEHNLLGLMMMIVTRLKGLRSLKLSDLSYEVLTRLFAMFMSLIFGQNVNILWPQFINIAVPFLKLLTA</sequence>
<evidence type="ECO:0000256" key="1">
    <source>
        <dbReference type="SAM" id="SignalP"/>
    </source>
</evidence>
<name>A0A8J2VU03_9NEOP</name>
<evidence type="ECO:0000313" key="3">
    <source>
        <dbReference type="Proteomes" id="UP000789524"/>
    </source>
</evidence>